<gene>
    <name evidence="5" type="ORF">Q4481_01430</name>
</gene>
<feature type="domain" description="HTH hxlR-type" evidence="4">
    <location>
        <begin position="19"/>
        <end position="113"/>
    </location>
</feature>
<organism evidence="5 6">
    <name type="scientific">Rhizobium alvei</name>
    <dbReference type="NCBI Taxonomy" id="1132659"/>
    <lineage>
        <taxon>Bacteria</taxon>
        <taxon>Pseudomonadati</taxon>
        <taxon>Pseudomonadota</taxon>
        <taxon>Alphaproteobacteria</taxon>
        <taxon>Hyphomicrobiales</taxon>
        <taxon>Rhizobiaceae</taxon>
        <taxon>Rhizobium/Agrobacterium group</taxon>
        <taxon>Rhizobium</taxon>
    </lineage>
</organism>
<dbReference type="SUPFAM" id="SSF46785">
    <property type="entry name" value="Winged helix' DNA-binding domain"/>
    <property type="match status" value="1"/>
</dbReference>
<dbReference type="Gene3D" id="1.10.10.10">
    <property type="entry name" value="Winged helix-like DNA-binding domain superfamily/Winged helix DNA-binding domain"/>
    <property type="match status" value="1"/>
</dbReference>
<comment type="caution">
    <text evidence="5">The sequence shown here is derived from an EMBL/GenBank/DDBJ whole genome shotgun (WGS) entry which is preliminary data.</text>
</comment>
<dbReference type="InterPro" id="IPR002577">
    <property type="entry name" value="HTH_HxlR"/>
</dbReference>
<dbReference type="PANTHER" id="PTHR33204:SF18">
    <property type="entry name" value="TRANSCRIPTIONAL REGULATORY PROTEIN"/>
    <property type="match status" value="1"/>
</dbReference>
<evidence type="ECO:0000256" key="3">
    <source>
        <dbReference type="ARBA" id="ARBA00023163"/>
    </source>
</evidence>
<dbReference type="RefSeq" id="WP_304374480.1">
    <property type="nucleotide sequence ID" value="NZ_JAUOZU010000001.1"/>
</dbReference>
<keyword evidence="2" id="KW-0238">DNA-binding</keyword>
<evidence type="ECO:0000313" key="6">
    <source>
        <dbReference type="Proteomes" id="UP001174932"/>
    </source>
</evidence>
<keyword evidence="1" id="KW-0805">Transcription regulation</keyword>
<evidence type="ECO:0000256" key="1">
    <source>
        <dbReference type="ARBA" id="ARBA00023015"/>
    </source>
</evidence>
<proteinExistence type="predicted"/>
<keyword evidence="6" id="KW-1185">Reference proteome</keyword>
<sequence length="113" mass="12451">MSGTELLENLADGPCVVACPVRRALDILDGKWTLLVVRDLLSGKKRYSELQRSLEGISPRILAQRLRDLEAQGLVLRRVFPTNPPTTEYELTEQGLAMRGIIGALAEFGATMV</sequence>
<accession>A0ABT8YFX9</accession>
<dbReference type="PANTHER" id="PTHR33204">
    <property type="entry name" value="TRANSCRIPTIONAL REGULATOR, MARR FAMILY"/>
    <property type="match status" value="1"/>
</dbReference>
<reference evidence="5" key="2">
    <citation type="submission" date="2023-07" db="EMBL/GenBank/DDBJ databases">
        <authorList>
            <person name="Shen H."/>
        </authorList>
    </citation>
    <scope>NUCLEOTIDE SEQUENCE</scope>
    <source>
        <strain evidence="5">TNR-22</strain>
    </source>
</reference>
<protein>
    <submittedName>
        <fullName evidence="5">Helix-turn-helix domain-containing protein</fullName>
    </submittedName>
</protein>
<name>A0ABT8YFX9_9HYPH</name>
<dbReference type="InterPro" id="IPR036388">
    <property type="entry name" value="WH-like_DNA-bd_sf"/>
</dbReference>
<dbReference type="Proteomes" id="UP001174932">
    <property type="component" value="Unassembled WGS sequence"/>
</dbReference>
<dbReference type="InterPro" id="IPR036390">
    <property type="entry name" value="WH_DNA-bd_sf"/>
</dbReference>
<evidence type="ECO:0000259" key="4">
    <source>
        <dbReference type="PROSITE" id="PS51118"/>
    </source>
</evidence>
<reference evidence="5" key="1">
    <citation type="journal article" date="2015" name="Int. J. Syst. Evol. Microbiol.">
        <title>Rhizobium alvei sp. nov., isolated from a freshwater river.</title>
        <authorList>
            <person name="Sheu S.Y."/>
            <person name="Huang H.W."/>
            <person name="Young C.C."/>
            <person name="Chen W.M."/>
        </authorList>
    </citation>
    <scope>NUCLEOTIDE SEQUENCE</scope>
    <source>
        <strain evidence="5">TNR-22</strain>
    </source>
</reference>
<dbReference type="PROSITE" id="PS51118">
    <property type="entry name" value="HTH_HXLR"/>
    <property type="match status" value="1"/>
</dbReference>
<dbReference type="Pfam" id="PF01638">
    <property type="entry name" value="HxlR"/>
    <property type="match status" value="1"/>
</dbReference>
<evidence type="ECO:0000256" key="2">
    <source>
        <dbReference type="ARBA" id="ARBA00023125"/>
    </source>
</evidence>
<keyword evidence="3" id="KW-0804">Transcription</keyword>
<evidence type="ECO:0000313" key="5">
    <source>
        <dbReference type="EMBL" id="MDO6962596.1"/>
    </source>
</evidence>
<dbReference type="EMBL" id="JAUOZU010000001">
    <property type="protein sequence ID" value="MDO6962596.1"/>
    <property type="molecule type" value="Genomic_DNA"/>
</dbReference>